<dbReference type="Proteomes" id="UP000309061">
    <property type="component" value="Chromosome"/>
</dbReference>
<keyword evidence="2" id="KW-1185">Reference proteome</keyword>
<dbReference type="PANTHER" id="PTHR36849">
    <property type="entry name" value="CYTOPLASMIC PROTEIN-RELATED"/>
    <property type="match status" value="1"/>
</dbReference>
<evidence type="ECO:0000313" key="1">
    <source>
        <dbReference type="EMBL" id="QGM45805.1"/>
    </source>
</evidence>
<dbReference type="AlphaFoldDB" id="A0A6B8KFP5"/>
<accession>A0A6B8KFP5</accession>
<evidence type="ECO:0000313" key="2">
    <source>
        <dbReference type="Proteomes" id="UP000309061"/>
    </source>
</evidence>
<dbReference type="InterPro" id="IPR052552">
    <property type="entry name" value="YeaO-like"/>
</dbReference>
<sequence length="122" mass="14044">MGQAAIVIKRAYEAPSKSDGLRVLVDRLWPRGLKREDAAIDAWLKDVAPSDGLRRWYKHDPKKWTEFRRRYLAELRDSVALAELRAMRSQGDKLTLLFAAKDAERNNAAALREALENGVRRR</sequence>
<dbReference type="KEGG" id="mhey:H2LOC_008865"/>
<dbReference type="EMBL" id="CP046052">
    <property type="protein sequence ID" value="QGM45805.1"/>
    <property type="molecule type" value="Genomic_DNA"/>
</dbReference>
<dbReference type="PANTHER" id="PTHR36849:SF1">
    <property type="entry name" value="CYTOPLASMIC PROTEIN"/>
    <property type="match status" value="1"/>
</dbReference>
<gene>
    <name evidence="1" type="ORF">H2LOC_008865</name>
</gene>
<dbReference type="OrthoDB" id="9790745at2"/>
<dbReference type="RefSeq" id="WP_136496078.1">
    <property type="nucleotide sequence ID" value="NZ_CP046052.1"/>
</dbReference>
<organism evidence="1 2">
    <name type="scientific">Methylocystis heyeri</name>
    <dbReference type="NCBI Taxonomy" id="391905"/>
    <lineage>
        <taxon>Bacteria</taxon>
        <taxon>Pseudomonadati</taxon>
        <taxon>Pseudomonadota</taxon>
        <taxon>Alphaproteobacteria</taxon>
        <taxon>Hyphomicrobiales</taxon>
        <taxon>Methylocystaceae</taxon>
        <taxon>Methylocystis</taxon>
    </lineage>
</organism>
<name>A0A6B8KFP5_9HYPH</name>
<dbReference type="Pfam" id="PF22752">
    <property type="entry name" value="DUF488-N3i"/>
    <property type="match status" value="1"/>
</dbReference>
<proteinExistence type="predicted"/>
<protein>
    <submittedName>
        <fullName evidence="1">DUF488 family protein</fullName>
    </submittedName>
</protein>
<reference evidence="1 2" key="1">
    <citation type="submission" date="2019-11" db="EMBL/GenBank/DDBJ databases">
        <title>The genome sequence of Methylocystis heyeri.</title>
        <authorList>
            <person name="Oshkin I.Y."/>
            <person name="Miroshnikov K."/>
            <person name="Dedysh S.N."/>
        </authorList>
    </citation>
    <scope>NUCLEOTIDE SEQUENCE [LARGE SCALE GENOMIC DNA]</scope>
    <source>
        <strain evidence="1 2">H2</strain>
    </source>
</reference>